<dbReference type="EMBL" id="JBHSGG010000024">
    <property type="protein sequence ID" value="MFC4728291.1"/>
    <property type="molecule type" value="Genomic_DNA"/>
</dbReference>
<dbReference type="Proteomes" id="UP001595892">
    <property type="component" value="Unassembled WGS sequence"/>
</dbReference>
<name>A0ABV9NM51_9GAMM</name>
<evidence type="ECO:0000256" key="1">
    <source>
        <dbReference type="SAM" id="SignalP"/>
    </source>
</evidence>
<sequence length="187" mass="19294">MKRRLPAACALALAACATAPTGAPAPEPPRVGGIALGHDTLDDVALRLGAANRIRRGNTDDVATEICYRVRDATNHELELRFAADERSGDVVTQSRVMPARPALAAGCTPVAPEVLTLGELPHGLSLGQTPDEVAQALSAFTRQATAEGEVFVRTADCRGTQVADSVAVIQDGGVAAGYVIGRTPGC</sequence>
<organism evidence="2 3">
    <name type="scientific">Coralloluteibacterium thermophilum</name>
    <dbReference type="NCBI Taxonomy" id="2707049"/>
    <lineage>
        <taxon>Bacteria</taxon>
        <taxon>Pseudomonadati</taxon>
        <taxon>Pseudomonadota</taxon>
        <taxon>Gammaproteobacteria</taxon>
        <taxon>Lysobacterales</taxon>
        <taxon>Lysobacteraceae</taxon>
        <taxon>Coralloluteibacterium</taxon>
    </lineage>
</organism>
<evidence type="ECO:0000313" key="2">
    <source>
        <dbReference type="EMBL" id="MFC4728291.1"/>
    </source>
</evidence>
<evidence type="ECO:0008006" key="4">
    <source>
        <dbReference type="Google" id="ProtNLM"/>
    </source>
</evidence>
<protein>
    <recommendedName>
        <fullName evidence="4">Lipoprotein</fullName>
    </recommendedName>
</protein>
<comment type="caution">
    <text evidence="2">The sequence shown here is derived from an EMBL/GenBank/DDBJ whole genome shotgun (WGS) entry which is preliminary data.</text>
</comment>
<evidence type="ECO:0000313" key="3">
    <source>
        <dbReference type="Proteomes" id="UP001595892"/>
    </source>
</evidence>
<keyword evidence="1" id="KW-0732">Signal</keyword>
<dbReference type="PROSITE" id="PS51257">
    <property type="entry name" value="PROKAR_LIPOPROTEIN"/>
    <property type="match status" value="1"/>
</dbReference>
<dbReference type="RefSeq" id="WP_377004319.1">
    <property type="nucleotide sequence ID" value="NZ_JBHSGG010000024.1"/>
</dbReference>
<keyword evidence="3" id="KW-1185">Reference proteome</keyword>
<gene>
    <name evidence="2" type="ORF">ACFO3Q_08925</name>
</gene>
<reference evidence="3" key="1">
    <citation type="journal article" date="2019" name="Int. J. Syst. Evol. Microbiol.">
        <title>The Global Catalogue of Microorganisms (GCM) 10K type strain sequencing project: providing services to taxonomists for standard genome sequencing and annotation.</title>
        <authorList>
            <consortium name="The Broad Institute Genomics Platform"/>
            <consortium name="The Broad Institute Genome Sequencing Center for Infectious Disease"/>
            <person name="Wu L."/>
            <person name="Ma J."/>
        </authorList>
    </citation>
    <scope>NUCLEOTIDE SEQUENCE [LARGE SCALE GENOMIC DNA]</scope>
    <source>
        <strain evidence="3">CGMCC 1.13574</strain>
    </source>
</reference>
<proteinExistence type="predicted"/>
<feature type="chain" id="PRO_5045653055" description="Lipoprotein" evidence="1">
    <location>
        <begin position="26"/>
        <end position="187"/>
    </location>
</feature>
<feature type="signal peptide" evidence="1">
    <location>
        <begin position="1"/>
        <end position="25"/>
    </location>
</feature>
<accession>A0ABV9NM51</accession>